<evidence type="ECO:0000313" key="1">
    <source>
        <dbReference type="EMBL" id="KAB4244355.1"/>
    </source>
</evidence>
<dbReference type="PROSITE" id="PS51257">
    <property type="entry name" value="PROKAR_LIPOPROTEIN"/>
    <property type="match status" value="1"/>
</dbReference>
<organism evidence="2 3">
    <name type="scientific">Bacteroides uniformis</name>
    <dbReference type="NCBI Taxonomy" id="820"/>
    <lineage>
        <taxon>Bacteria</taxon>
        <taxon>Pseudomonadati</taxon>
        <taxon>Bacteroidota</taxon>
        <taxon>Bacteroidia</taxon>
        <taxon>Bacteroidales</taxon>
        <taxon>Bacteroidaceae</taxon>
        <taxon>Bacteroides</taxon>
    </lineage>
</organism>
<comment type="caution">
    <text evidence="2">The sequence shown here is derived from an EMBL/GenBank/DDBJ whole genome shotgun (WGS) entry which is preliminary data.</text>
</comment>
<evidence type="ECO:0000313" key="3">
    <source>
        <dbReference type="Proteomes" id="UP000283684"/>
    </source>
</evidence>
<protein>
    <recommendedName>
        <fullName evidence="5">Lipoprotein</fullName>
    </recommendedName>
</protein>
<evidence type="ECO:0008006" key="5">
    <source>
        <dbReference type="Google" id="ProtNLM"/>
    </source>
</evidence>
<dbReference type="EMBL" id="QSEE01000017">
    <property type="protein sequence ID" value="RGZ46370.1"/>
    <property type="molecule type" value="Genomic_DNA"/>
</dbReference>
<gene>
    <name evidence="2" type="ORF">DW988_15805</name>
    <name evidence="1" type="ORF">GAP41_07065</name>
</gene>
<reference evidence="1 4" key="2">
    <citation type="journal article" date="2019" name="Nat. Med.">
        <title>A library of human gut bacterial isolates paired with longitudinal multiomics data enables mechanistic microbiome research.</title>
        <authorList>
            <person name="Poyet M."/>
            <person name="Groussin M."/>
            <person name="Gibbons S.M."/>
            <person name="Avila-Pacheco J."/>
            <person name="Jiang X."/>
            <person name="Kearney S.M."/>
            <person name="Perrotta A.R."/>
            <person name="Berdy B."/>
            <person name="Zhao S."/>
            <person name="Lieberman T.D."/>
            <person name="Swanson P.K."/>
            <person name="Smith M."/>
            <person name="Roesemann S."/>
            <person name="Alexander J.E."/>
            <person name="Rich S.A."/>
            <person name="Livny J."/>
            <person name="Vlamakis H."/>
            <person name="Clish C."/>
            <person name="Bullock K."/>
            <person name="Deik A."/>
            <person name="Scott J."/>
            <person name="Pierce K.A."/>
            <person name="Xavier R.J."/>
            <person name="Alm E.J."/>
        </authorList>
    </citation>
    <scope>NUCLEOTIDE SEQUENCE [LARGE SCALE GENOMIC DNA]</scope>
    <source>
        <strain evidence="1 4">BIOML-A6</strain>
    </source>
</reference>
<evidence type="ECO:0000313" key="4">
    <source>
        <dbReference type="Proteomes" id="UP000431575"/>
    </source>
</evidence>
<reference evidence="2 3" key="1">
    <citation type="submission" date="2018-08" db="EMBL/GenBank/DDBJ databases">
        <title>A genome reference for cultivated species of the human gut microbiota.</title>
        <authorList>
            <person name="Zou Y."/>
            <person name="Xue W."/>
            <person name="Luo G."/>
        </authorList>
    </citation>
    <scope>NUCLEOTIDE SEQUENCE [LARGE SCALE GENOMIC DNA]</scope>
    <source>
        <strain evidence="2 3">AM50-4</strain>
    </source>
</reference>
<sequence>MFHFRKYIMRNFRFLLLTALFPLIFMGCKSEEDSYPPIHYGYNLAFVDENGNDLIEGMQTGLGRNGKPALREKDYSYKLVEPDSKDDFTGPDCIYVESRDGLFTLAIFDALWDGYKYDKKPEVLTRTFVCPYIFGDEEEHSIISHWKYNDGYGSVELIRITIDGVDARIESGTDKYQQPLVIAVLAK</sequence>
<name>A0A413NCX2_BACUN</name>
<evidence type="ECO:0000313" key="2">
    <source>
        <dbReference type="EMBL" id="RGZ46370.1"/>
    </source>
</evidence>
<dbReference type="Proteomes" id="UP000283684">
    <property type="component" value="Unassembled WGS sequence"/>
</dbReference>
<dbReference type="Proteomes" id="UP000431575">
    <property type="component" value="Unassembled WGS sequence"/>
</dbReference>
<proteinExistence type="predicted"/>
<dbReference type="AlphaFoldDB" id="A0A413NCX2"/>
<accession>A0A413NCX2</accession>
<dbReference type="EMBL" id="WCTM01000003">
    <property type="protein sequence ID" value="KAB4244355.1"/>
    <property type="molecule type" value="Genomic_DNA"/>
</dbReference>